<dbReference type="RefSeq" id="WP_191808633.1">
    <property type="nucleotide sequence ID" value="NZ_JACSQD010000006.1"/>
</dbReference>
<reference evidence="1 2" key="1">
    <citation type="submission" date="2020-08" db="EMBL/GenBank/DDBJ databases">
        <title>A Genomic Blueprint of the Chicken Gut Microbiome.</title>
        <authorList>
            <person name="Gilroy R."/>
            <person name="Ravi A."/>
            <person name="Getino M."/>
            <person name="Pursley I."/>
            <person name="Horton D.L."/>
            <person name="Alikhan N.-F."/>
            <person name="Baker D."/>
            <person name="Gharbi K."/>
            <person name="Hall N."/>
            <person name="Watson M."/>
            <person name="Adriaenssens E.M."/>
            <person name="Foster-Nyarko E."/>
            <person name="Jarju S."/>
            <person name="Secka A."/>
            <person name="Antonio M."/>
            <person name="Oren A."/>
            <person name="Chaudhuri R."/>
            <person name="La Ragione R.M."/>
            <person name="Hildebrand F."/>
            <person name="Pallen M.J."/>
        </authorList>
    </citation>
    <scope>NUCLEOTIDE SEQUENCE [LARGE SCALE GENOMIC DNA]</scope>
    <source>
        <strain evidence="1 2">Sa2CUA1</strain>
    </source>
</reference>
<organism evidence="1 2">
    <name type="scientific">Arthrobacter gallicola</name>
    <dbReference type="NCBI Taxonomy" id="2762225"/>
    <lineage>
        <taxon>Bacteria</taxon>
        <taxon>Bacillati</taxon>
        <taxon>Actinomycetota</taxon>
        <taxon>Actinomycetes</taxon>
        <taxon>Micrococcales</taxon>
        <taxon>Micrococcaceae</taxon>
        <taxon>Arthrobacter</taxon>
    </lineage>
</organism>
<comment type="caution">
    <text evidence="1">The sequence shown here is derived from an EMBL/GenBank/DDBJ whole genome shotgun (WGS) entry which is preliminary data.</text>
</comment>
<protein>
    <submittedName>
        <fullName evidence="1">Uncharacterized protein</fullName>
    </submittedName>
</protein>
<dbReference type="Proteomes" id="UP000609874">
    <property type="component" value="Unassembled WGS sequence"/>
</dbReference>
<sequence length="73" mass="8052">MPELVEPTIELYAAWRDAIEEWGPGMHEDGFGLLASDAVDSAEGIERHGGTIDEADAPRSSPVRRYWISLVPD</sequence>
<accession>A0ABR8UUX5</accession>
<evidence type="ECO:0000313" key="1">
    <source>
        <dbReference type="EMBL" id="MBD7996354.1"/>
    </source>
</evidence>
<proteinExistence type="predicted"/>
<name>A0ABR8UUX5_9MICC</name>
<dbReference type="EMBL" id="JACSQD010000006">
    <property type="protein sequence ID" value="MBD7996354.1"/>
    <property type="molecule type" value="Genomic_DNA"/>
</dbReference>
<gene>
    <name evidence="1" type="ORF">H9639_13700</name>
</gene>
<evidence type="ECO:0000313" key="2">
    <source>
        <dbReference type="Proteomes" id="UP000609874"/>
    </source>
</evidence>
<keyword evidence="2" id="KW-1185">Reference proteome</keyword>